<dbReference type="OrthoDB" id="1704689at2759"/>
<dbReference type="Proteomes" id="UP001153714">
    <property type="component" value="Chromosome 6"/>
</dbReference>
<dbReference type="HAMAP" id="MF_00155">
    <property type="entry name" value="CtaG"/>
    <property type="match status" value="1"/>
</dbReference>
<dbReference type="PANTHER" id="PTHR21320">
    <property type="entry name" value="CYTOCHROME C OXIDASE ASSEMBLY PROTEIN COX11-RELATED"/>
    <property type="match status" value="1"/>
</dbReference>
<gene>
    <name evidence="9" type="ORF">DIATSA_LOCUS11056</name>
</gene>
<dbReference type="Gene3D" id="2.60.370.10">
    <property type="entry name" value="Ctag/Cox11"/>
    <property type="match status" value="1"/>
</dbReference>
<accession>A0A9N9WJ12</accession>
<reference evidence="9" key="1">
    <citation type="submission" date="2021-12" db="EMBL/GenBank/DDBJ databases">
        <authorList>
            <person name="King R."/>
        </authorList>
    </citation>
    <scope>NUCLEOTIDE SEQUENCE</scope>
</reference>
<keyword evidence="4 8" id="KW-1133">Transmembrane helix</keyword>
<comment type="subcellular location">
    <subcellularLocation>
        <location evidence="2">Mitochondrion inner membrane</location>
        <topology evidence="2">Single-pass membrane protein</topology>
        <orientation evidence="2">Intermembrane side</orientation>
    </subcellularLocation>
</comment>
<evidence type="ECO:0000313" key="10">
    <source>
        <dbReference type="Proteomes" id="UP001153714"/>
    </source>
</evidence>
<sequence length="233" mass="26904">MNRLVYLTRCVNNSIRTTYVLCREPTRHKPKIIQNFHFRSIHEQKRNNRSTLNYMIAIGVTTVGLSYAAVPLYRIFCQAYSYGGTTGHSEANDTISNMKAIESRPIKIRFNADVASSMQWNFKPQQIDITVVPGETALAFYTARNPTNKPVTGISTYNVIPFEAGQYFNKIQCFCFEEQQLNPHEQVDMPVFFYIDPEFTEDPKMEFVDEIILSYTFFEAKEGMKLPVPSYVK</sequence>
<evidence type="ECO:0000256" key="5">
    <source>
        <dbReference type="ARBA" id="ARBA00023136"/>
    </source>
</evidence>
<evidence type="ECO:0000256" key="8">
    <source>
        <dbReference type="SAM" id="Phobius"/>
    </source>
</evidence>
<reference evidence="9" key="2">
    <citation type="submission" date="2022-10" db="EMBL/GenBank/DDBJ databases">
        <authorList>
            <consortium name="ENA_rothamsted_submissions"/>
            <consortium name="culmorum"/>
            <person name="King R."/>
        </authorList>
    </citation>
    <scope>NUCLEOTIDE SEQUENCE</scope>
</reference>
<dbReference type="InterPro" id="IPR023471">
    <property type="entry name" value="CtaG/Cox11_dom_sf"/>
</dbReference>
<dbReference type="PANTHER" id="PTHR21320:SF3">
    <property type="entry name" value="CYTOCHROME C OXIDASE ASSEMBLY PROTEIN COX11, MITOCHONDRIAL-RELATED"/>
    <property type="match status" value="1"/>
</dbReference>
<keyword evidence="5 8" id="KW-0472">Membrane</keyword>
<keyword evidence="10" id="KW-1185">Reference proteome</keyword>
<dbReference type="Pfam" id="PF04442">
    <property type="entry name" value="CtaG_Cox11"/>
    <property type="match status" value="1"/>
</dbReference>
<organism evidence="9 10">
    <name type="scientific">Diatraea saccharalis</name>
    <name type="common">sugarcane borer</name>
    <dbReference type="NCBI Taxonomy" id="40085"/>
    <lineage>
        <taxon>Eukaryota</taxon>
        <taxon>Metazoa</taxon>
        <taxon>Ecdysozoa</taxon>
        <taxon>Arthropoda</taxon>
        <taxon>Hexapoda</taxon>
        <taxon>Insecta</taxon>
        <taxon>Pterygota</taxon>
        <taxon>Neoptera</taxon>
        <taxon>Endopterygota</taxon>
        <taxon>Lepidoptera</taxon>
        <taxon>Glossata</taxon>
        <taxon>Ditrysia</taxon>
        <taxon>Pyraloidea</taxon>
        <taxon>Crambidae</taxon>
        <taxon>Crambinae</taxon>
        <taxon>Diatraea</taxon>
    </lineage>
</organism>
<dbReference type="GO" id="GO:0005743">
    <property type="term" value="C:mitochondrial inner membrane"/>
    <property type="evidence" value="ECO:0007669"/>
    <property type="project" value="UniProtKB-SubCell"/>
</dbReference>
<evidence type="ECO:0000313" key="9">
    <source>
        <dbReference type="EMBL" id="CAG9793634.1"/>
    </source>
</evidence>
<evidence type="ECO:0000256" key="4">
    <source>
        <dbReference type="ARBA" id="ARBA00022989"/>
    </source>
</evidence>
<evidence type="ECO:0000256" key="7">
    <source>
        <dbReference type="ARBA" id="ARBA00068998"/>
    </source>
</evidence>
<comment type="function">
    <text evidence="1">Exerts its effect at some terminal stage of cytochrome c oxidase synthesis, probably by being involved in the insertion of the copper B into subunit I.</text>
</comment>
<comment type="subunit">
    <text evidence="6">Interacts with CNNM4/ACDP4. Interacts with RANBP2.</text>
</comment>
<proteinExistence type="inferred from homology"/>
<evidence type="ECO:0000256" key="6">
    <source>
        <dbReference type="ARBA" id="ARBA00063165"/>
    </source>
</evidence>
<evidence type="ECO:0000256" key="2">
    <source>
        <dbReference type="ARBA" id="ARBA00004243"/>
    </source>
</evidence>
<dbReference type="AlphaFoldDB" id="A0A9N9WJ12"/>
<dbReference type="InterPro" id="IPR007533">
    <property type="entry name" value="Cyt_c_oxidase_assmbl_CtaG"/>
</dbReference>
<dbReference type="NCBIfam" id="NF003465">
    <property type="entry name" value="PRK05089.1"/>
    <property type="match status" value="1"/>
</dbReference>
<feature type="transmembrane region" description="Helical" evidence="8">
    <location>
        <begin position="52"/>
        <end position="73"/>
    </location>
</feature>
<dbReference type="FunFam" id="2.60.370.10:FF:000001">
    <property type="entry name" value="COX11 cytochrome c oxidase assembly homolog"/>
    <property type="match status" value="1"/>
</dbReference>
<evidence type="ECO:0000256" key="1">
    <source>
        <dbReference type="ARBA" id="ARBA00004007"/>
    </source>
</evidence>
<evidence type="ECO:0000256" key="3">
    <source>
        <dbReference type="ARBA" id="ARBA00022692"/>
    </source>
</evidence>
<dbReference type="SUPFAM" id="SSF110111">
    <property type="entry name" value="Ctag/Cox11"/>
    <property type="match status" value="1"/>
</dbReference>
<keyword evidence="3 8" id="KW-0812">Transmembrane</keyword>
<protein>
    <recommendedName>
        <fullName evidence="7">Cytochrome c oxidase assembly protein COX11, mitochondrial</fullName>
    </recommendedName>
</protein>
<dbReference type="EMBL" id="OU893337">
    <property type="protein sequence ID" value="CAG9793634.1"/>
    <property type="molecule type" value="Genomic_DNA"/>
</dbReference>
<dbReference type="GO" id="GO:0005507">
    <property type="term" value="F:copper ion binding"/>
    <property type="evidence" value="ECO:0007669"/>
    <property type="project" value="InterPro"/>
</dbReference>
<name>A0A9N9WJ12_9NEOP</name>